<dbReference type="InterPro" id="IPR019542">
    <property type="entry name" value="Enhancer_polycomb-like_N"/>
</dbReference>
<dbReference type="InterPro" id="IPR050701">
    <property type="entry name" value="Histone_Mod_Regulator"/>
</dbReference>
<feature type="non-terminal residue" evidence="2">
    <location>
        <position position="1"/>
    </location>
</feature>
<keyword evidence="3" id="KW-1185">Reference proteome</keyword>
<dbReference type="OrthoDB" id="20839at2759"/>
<dbReference type="AlphaFoldDB" id="A0A8X6KH71"/>
<gene>
    <name evidence="2" type="primary">jade3</name>
    <name evidence="2" type="ORF">TNCT_455901</name>
</gene>
<proteinExistence type="predicted"/>
<evidence type="ECO:0000313" key="3">
    <source>
        <dbReference type="Proteomes" id="UP000887116"/>
    </source>
</evidence>
<organism evidence="2 3">
    <name type="scientific">Trichonephila clavata</name>
    <name type="common">Joro spider</name>
    <name type="synonym">Nephila clavata</name>
    <dbReference type="NCBI Taxonomy" id="2740835"/>
    <lineage>
        <taxon>Eukaryota</taxon>
        <taxon>Metazoa</taxon>
        <taxon>Ecdysozoa</taxon>
        <taxon>Arthropoda</taxon>
        <taxon>Chelicerata</taxon>
        <taxon>Arachnida</taxon>
        <taxon>Araneae</taxon>
        <taxon>Araneomorphae</taxon>
        <taxon>Entelegynae</taxon>
        <taxon>Araneoidea</taxon>
        <taxon>Nephilidae</taxon>
        <taxon>Trichonephila</taxon>
    </lineage>
</organism>
<dbReference type="PANTHER" id="PTHR13793:SF160">
    <property type="entry name" value="PHD FINGER PROTEIN RHINOCEROS"/>
    <property type="match status" value="1"/>
</dbReference>
<dbReference type="Pfam" id="PF10513">
    <property type="entry name" value="EPL1"/>
    <property type="match status" value="1"/>
</dbReference>
<reference evidence="2" key="1">
    <citation type="submission" date="2020-07" db="EMBL/GenBank/DDBJ databases">
        <title>Multicomponent nature underlies the extraordinary mechanical properties of spider dragline silk.</title>
        <authorList>
            <person name="Kono N."/>
            <person name="Nakamura H."/>
            <person name="Mori M."/>
            <person name="Yoshida Y."/>
            <person name="Ohtoshi R."/>
            <person name="Malay A.D."/>
            <person name="Moran D.A.P."/>
            <person name="Tomita M."/>
            <person name="Numata K."/>
            <person name="Arakawa K."/>
        </authorList>
    </citation>
    <scope>NUCLEOTIDE SEQUENCE</scope>
</reference>
<evidence type="ECO:0000259" key="1">
    <source>
        <dbReference type="Pfam" id="PF10513"/>
    </source>
</evidence>
<sequence>EQLLPEEYLCIESSWKPDWNEKGVQVPVRYKMPELNVKEIRKRSRSGSFKCDPEKLFHLNYDGKFNSQYHTISNIHIVSDERTCYYDLDVTDMHWLRLVNQEREDAGIDPLEDSFVELVLENLEQQVHVRLQEEIKNDKTLGIDYDEDAICDVCRSGRKMNAKKSTVDQSRLVARKGRKKYSKKSTVDQSRRVARKVY</sequence>
<protein>
    <submittedName>
        <fullName evidence="2">Protein Jade-3</fullName>
    </submittedName>
</protein>
<dbReference type="EMBL" id="BMAO01031566">
    <property type="protein sequence ID" value="GFQ75980.1"/>
    <property type="molecule type" value="Genomic_DNA"/>
</dbReference>
<dbReference type="PANTHER" id="PTHR13793">
    <property type="entry name" value="PHD FINGER PROTEINS"/>
    <property type="match status" value="1"/>
</dbReference>
<comment type="caution">
    <text evidence="2">The sequence shown here is derived from an EMBL/GenBank/DDBJ whole genome shotgun (WGS) entry which is preliminary data.</text>
</comment>
<name>A0A8X6KH71_TRICU</name>
<dbReference type="Proteomes" id="UP000887116">
    <property type="component" value="Unassembled WGS sequence"/>
</dbReference>
<evidence type="ECO:0000313" key="2">
    <source>
        <dbReference type="EMBL" id="GFQ75980.1"/>
    </source>
</evidence>
<dbReference type="GO" id="GO:0006357">
    <property type="term" value="P:regulation of transcription by RNA polymerase II"/>
    <property type="evidence" value="ECO:0007669"/>
    <property type="project" value="TreeGrafter"/>
</dbReference>
<feature type="domain" description="Enhancer of polycomb-like N-terminal" evidence="1">
    <location>
        <begin position="68"/>
        <end position="125"/>
    </location>
</feature>
<accession>A0A8X6KH71</accession>